<dbReference type="EMBL" id="VDUW01000009">
    <property type="protein sequence ID" value="TXL62572.1"/>
    <property type="molecule type" value="Genomic_DNA"/>
</dbReference>
<evidence type="ECO:0000313" key="4">
    <source>
        <dbReference type="Proteomes" id="UP000321574"/>
    </source>
</evidence>
<feature type="region of interest" description="Disordered" evidence="1">
    <location>
        <begin position="200"/>
        <end position="244"/>
    </location>
</feature>
<dbReference type="Proteomes" id="UP000321574">
    <property type="component" value="Unassembled WGS sequence"/>
</dbReference>
<gene>
    <name evidence="3" type="primary">spoVID</name>
    <name evidence="3" type="ORF">FHP05_12275</name>
</gene>
<dbReference type="InterPro" id="IPR048862">
    <property type="entry name" value="SPOCS_spoVID_N"/>
</dbReference>
<evidence type="ECO:0000313" key="3">
    <source>
        <dbReference type="EMBL" id="TXL62572.1"/>
    </source>
</evidence>
<dbReference type="InterPro" id="IPR014256">
    <property type="entry name" value="Spore_VI_D"/>
</dbReference>
<dbReference type="SUPFAM" id="SSF54106">
    <property type="entry name" value="LysM domain"/>
    <property type="match status" value="1"/>
</dbReference>
<feature type="compositionally biased region" description="Basic and acidic residues" evidence="1">
    <location>
        <begin position="229"/>
        <end position="244"/>
    </location>
</feature>
<comment type="caution">
    <text evidence="3">The sequence shown here is derived from an EMBL/GenBank/DDBJ whole genome shotgun (WGS) entry which is preliminary data.</text>
</comment>
<feature type="compositionally biased region" description="Acidic residues" evidence="1">
    <location>
        <begin position="162"/>
        <end position="173"/>
    </location>
</feature>
<dbReference type="CDD" id="cd00118">
    <property type="entry name" value="LysM"/>
    <property type="match status" value="1"/>
</dbReference>
<dbReference type="SMART" id="SM00257">
    <property type="entry name" value="LysM"/>
    <property type="match status" value="1"/>
</dbReference>
<evidence type="ECO:0000259" key="2">
    <source>
        <dbReference type="PROSITE" id="PS51782"/>
    </source>
</evidence>
<feature type="region of interest" description="Disordered" evidence="1">
    <location>
        <begin position="258"/>
        <end position="311"/>
    </location>
</feature>
<feature type="region of interest" description="Disordered" evidence="1">
    <location>
        <begin position="144"/>
        <end position="186"/>
    </location>
</feature>
<dbReference type="InterPro" id="IPR036779">
    <property type="entry name" value="LysM_dom_sf"/>
</dbReference>
<dbReference type="Pfam" id="PF01476">
    <property type="entry name" value="LysM"/>
    <property type="match status" value="1"/>
</dbReference>
<dbReference type="Gene3D" id="3.10.350.10">
    <property type="entry name" value="LysM domain"/>
    <property type="match status" value="1"/>
</dbReference>
<proteinExistence type="predicted"/>
<feature type="domain" description="LysM" evidence="2">
    <location>
        <begin position="333"/>
        <end position="376"/>
    </location>
</feature>
<reference evidence="3 4" key="1">
    <citation type="submission" date="2019-06" db="EMBL/GenBank/DDBJ databases">
        <title>Cerasibacillus sp. nov., isolated from maize field.</title>
        <authorList>
            <person name="Lin S.-Y."/>
            <person name="Tsai C.-F."/>
            <person name="Young C.-C."/>
        </authorList>
    </citation>
    <scope>NUCLEOTIDE SEQUENCE [LARGE SCALE GENOMIC DNA]</scope>
    <source>
        <strain evidence="3 4">CC-CFT480</strain>
    </source>
</reference>
<dbReference type="PROSITE" id="PS51782">
    <property type="entry name" value="LYSM"/>
    <property type="match status" value="1"/>
</dbReference>
<keyword evidence="4" id="KW-1185">Reference proteome</keyword>
<evidence type="ECO:0000256" key="1">
    <source>
        <dbReference type="SAM" id="MobiDB-lite"/>
    </source>
</evidence>
<feature type="compositionally biased region" description="Basic and acidic residues" evidence="1">
    <location>
        <begin position="277"/>
        <end position="287"/>
    </location>
</feature>
<dbReference type="Pfam" id="PF20918">
    <property type="entry name" value="SPOCS_spoVID-N"/>
    <property type="match status" value="1"/>
</dbReference>
<dbReference type="OrthoDB" id="2966368at2"/>
<accession>A0A5C8NMU1</accession>
<protein>
    <submittedName>
        <fullName evidence="3">Stage VI sporulation protein D</fullName>
    </submittedName>
</protein>
<dbReference type="AlphaFoldDB" id="A0A5C8NMU1"/>
<organism evidence="3 4">
    <name type="scientific">Cerasibacillus terrae</name>
    <dbReference type="NCBI Taxonomy" id="2498845"/>
    <lineage>
        <taxon>Bacteria</taxon>
        <taxon>Bacillati</taxon>
        <taxon>Bacillota</taxon>
        <taxon>Bacilli</taxon>
        <taxon>Bacillales</taxon>
        <taxon>Bacillaceae</taxon>
        <taxon>Cerasibacillus</taxon>
    </lineage>
</organism>
<sequence>MNKVSNDSFVFHFDLRESLYLEGNQGISEIINIALDPEISIQEFNDYYSIRGVISLNGEHVQTEVNHEGVTSSLNEYDFKRYMEKNEDLGEGLGEFAHRFPVEISIPSYRVADVDDVKVSIASFDYELPSPQKLIINATIGIQGIEDDPTTPEREESPVELTGEEENMEEEEILGSIQEKVEEENRDTFEFEVVKKKDDEYERETVQSSDSSELPHADTEIEVEEETEGPERLDKKEEKSEEDRLLFKKKTQSLQEFFATKQDNNKKEDTSNVQDAPTEHVEQKEDAQGVVSDVNAAEEVENNEEERKQTEGMDVSFLSDMIRNNEETYTQMRLCIVQKDDTIESIAERYKTTSLHIIKRNQLEDDAVSEGQLLYVPLKNKSK</sequence>
<name>A0A5C8NMU1_9BACI</name>
<dbReference type="NCBIfam" id="TIGR02907">
    <property type="entry name" value="spore_VI_D"/>
    <property type="match status" value="1"/>
</dbReference>
<dbReference type="InterPro" id="IPR018392">
    <property type="entry name" value="LysM"/>
</dbReference>